<evidence type="ECO:0000256" key="3">
    <source>
        <dbReference type="ARBA" id="ARBA00022490"/>
    </source>
</evidence>
<keyword evidence="3 7" id="KW-0963">Cytoplasm</keyword>
<keyword evidence="7 8" id="KW-0132">Cell division</keyword>
<dbReference type="InterPro" id="IPR013221">
    <property type="entry name" value="Mur_ligase_cen"/>
</dbReference>
<evidence type="ECO:0000256" key="1">
    <source>
        <dbReference type="ARBA" id="ARBA00004496"/>
    </source>
</evidence>
<keyword evidence="12" id="KW-1185">Reference proteome</keyword>
<dbReference type="EMBL" id="QYBC01000017">
    <property type="protein sequence ID" value="RYB02896.1"/>
    <property type="molecule type" value="Genomic_DNA"/>
</dbReference>
<evidence type="ECO:0000256" key="2">
    <source>
        <dbReference type="ARBA" id="ARBA00004752"/>
    </source>
</evidence>
<keyword evidence="5 7" id="KW-0547">Nucleotide-binding</keyword>
<keyword evidence="4 7" id="KW-0436">Ligase</keyword>
<dbReference type="PANTHER" id="PTHR43692:SF1">
    <property type="entry name" value="UDP-N-ACETYLMURAMOYLALANINE--D-GLUTAMATE LIGASE"/>
    <property type="match status" value="1"/>
</dbReference>
<keyword evidence="7 8" id="KW-0961">Cell wall biogenesis/degradation</keyword>
<evidence type="ECO:0000259" key="9">
    <source>
        <dbReference type="Pfam" id="PF02875"/>
    </source>
</evidence>
<protein>
    <recommendedName>
        <fullName evidence="7 8">UDP-N-acetylmuramoylalanine--D-glutamate ligase</fullName>
        <ecNumber evidence="7 8">6.3.2.9</ecNumber>
    </recommendedName>
    <alternativeName>
        <fullName evidence="7">D-glutamic acid-adding enzyme</fullName>
    </alternativeName>
    <alternativeName>
        <fullName evidence="7">UDP-N-acetylmuramoyl-L-alanyl-D-glutamate synthetase</fullName>
    </alternativeName>
</protein>
<dbReference type="GO" id="GO:0005524">
    <property type="term" value="F:ATP binding"/>
    <property type="evidence" value="ECO:0007669"/>
    <property type="project" value="UniProtKB-UniRule"/>
</dbReference>
<dbReference type="GO" id="GO:0009252">
    <property type="term" value="P:peptidoglycan biosynthetic process"/>
    <property type="evidence" value="ECO:0007669"/>
    <property type="project" value="UniProtKB-UniRule"/>
</dbReference>
<feature type="domain" description="Mur ligase central" evidence="10">
    <location>
        <begin position="119"/>
        <end position="251"/>
    </location>
</feature>
<dbReference type="RefSeq" id="WP_129220891.1">
    <property type="nucleotide sequence ID" value="NZ_QYBC01000017.1"/>
</dbReference>
<dbReference type="Pfam" id="PF08245">
    <property type="entry name" value="Mur_ligase_M"/>
    <property type="match status" value="1"/>
</dbReference>
<dbReference type="PANTHER" id="PTHR43692">
    <property type="entry name" value="UDP-N-ACETYLMURAMOYLALANINE--D-GLUTAMATE LIGASE"/>
    <property type="match status" value="1"/>
</dbReference>
<evidence type="ECO:0000313" key="11">
    <source>
        <dbReference type="EMBL" id="RYB02896.1"/>
    </source>
</evidence>
<sequence>MTPVTHCAGRRLALFGLGGSGLATADALRAGGAEVLCWDDAEPARDRAAAAGHAVADLRAIDWSGIAALVLTPGVPLTHPEPHWSATCARAAGVEILGDVELFCRERAAIAPGAPLVAITGTNGKSTTTALTAHLFRAAGRDVQMGGNIGTAVLALEPPAAGRLHVLEVSSYQIDLAPGLAPTVGMLLNLSPDHIERHGSFENYAAVKERLIERSEWSLVGVDDTASAEIYERAVEREMRLHARHLGPSGRHLPVSVRQDLPTGVSLSGRHMILMRPYDGRERLLGGVDGIATLRGLHNGQNACFAAACADLLGLRGADAHVIQSGLNGFPGLPHRMEEVGRIGNTLFVNDSKATNADSAEKALLSFDRVHWILGGVPKAGGIAALAPLFDRVQRAYLIGEAADDFARTLSGRVLSRRCGTLEKAVAAAAEDARQASGNQTVLFSPACASFDQFTNFEARGDAFRALVAALQT</sequence>
<dbReference type="InterPro" id="IPR036565">
    <property type="entry name" value="Mur-like_cat_sf"/>
</dbReference>
<evidence type="ECO:0000256" key="7">
    <source>
        <dbReference type="HAMAP-Rule" id="MF_00639"/>
    </source>
</evidence>
<dbReference type="InterPro" id="IPR004101">
    <property type="entry name" value="Mur_ligase_C"/>
</dbReference>
<evidence type="ECO:0000313" key="12">
    <source>
        <dbReference type="Proteomes" id="UP000289411"/>
    </source>
</evidence>
<keyword evidence="7 8" id="KW-0573">Peptidoglycan synthesis</keyword>
<dbReference type="HAMAP" id="MF_00639">
    <property type="entry name" value="MurD"/>
    <property type="match status" value="1"/>
</dbReference>
<comment type="pathway">
    <text evidence="2 7 8">Cell wall biogenesis; peptidoglycan biosynthesis.</text>
</comment>
<comment type="caution">
    <text evidence="11">The sequence shown here is derived from an EMBL/GenBank/DDBJ whole genome shotgun (WGS) entry which is preliminary data.</text>
</comment>
<evidence type="ECO:0000256" key="6">
    <source>
        <dbReference type="ARBA" id="ARBA00022840"/>
    </source>
</evidence>
<dbReference type="NCBIfam" id="TIGR01087">
    <property type="entry name" value="murD"/>
    <property type="match status" value="1"/>
</dbReference>
<keyword evidence="7 8" id="KW-0133">Cell shape</keyword>
<dbReference type="UniPathway" id="UPA00219"/>
<dbReference type="GO" id="GO:0051301">
    <property type="term" value="P:cell division"/>
    <property type="evidence" value="ECO:0007669"/>
    <property type="project" value="UniProtKB-KW"/>
</dbReference>
<dbReference type="Pfam" id="PF02875">
    <property type="entry name" value="Mur_ligase_C"/>
    <property type="match status" value="1"/>
</dbReference>
<proteinExistence type="inferred from homology"/>
<keyword evidence="7 8" id="KW-0131">Cell cycle</keyword>
<name>A0A4Q2RB98_9HYPH</name>
<accession>A0A4Q2RB98</accession>
<dbReference type="EC" id="6.3.2.9" evidence="7 8"/>
<dbReference type="GO" id="GO:0008360">
    <property type="term" value="P:regulation of cell shape"/>
    <property type="evidence" value="ECO:0007669"/>
    <property type="project" value="UniProtKB-KW"/>
</dbReference>
<dbReference type="SUPFAM" id="SSF53244">
    <property type="entry name" value="MurD-like peptide ligases, peptide-binding domain"/>
    <property type="match status" value="1"/>
</dbReference>
<dbReference type="Gene3D" id="3.40.50.720">
    <property type="entry name" value="NAD(P)-binding Rossmann-like Domain"/>
    <property type="match status" value="1"/>
</dbReference>
<dbReference type="InterPro" id="IPR005762">
    <property type="entry name" value="MurD"/>
</dbReference>
<dbReference type="InterPro" id="IPR036615">
    <property type="entry name" value="Mur_ligase_C_dom_sf"/>
</dbReference>
<dbReference type="SUPFAM" id="SSF51984">
    <property type="entry name" value="MurCD N-terminal domain"/>
    <property type="match status" value="1"/>
</dbReference>
<dbReference type="SUPFAM" id="SSF53623">
    <property type="entry name" value="MurD-like peptide ligases, catalytic domain"/>
    <property type="match status" value="1"/>
</dbReference>
<dbReference type="AlphaFoldDB" id="A0A4Q2RB98"/>
<dbReference type="GO" id="GO:0005737">
    <property type="term" value="C:cytoplasm"/>
    <property type="evidence" value="ECO:0007669"/>
    <property type="project" value="UniProtKB-SubCell"/>
</dbReference>
<evidence type="ECO:0000256" key="8">
    <source>
        <dbReference type="RuleBase" id="RU003664"/>
    </source>
</evidence>
<comment type="function">
    <text evidence="7 8">Cell wall formation. Catalyzes the addition of glutamate to the nucleotide precursor UDP-N-acetylmuramoyl-L-alanine (UMA).</text>
</comment>
<dbReference type="Gene3D" id="3.40.1190.10">
    <property type="entry name" value="Mur-like, catalytic domain"/>
    <property type="match status" value="1"/>
</dbReference>
<dbReference type="GO" id="GO:0008764">
    <property type="term" value="F:UDP-N-acetylmuramoylalanine-D-glutamate ligase activity"/>
    <property type="evidence" value="ECO:0007669"/>
    <property type="project" value="UniProtKB-UniRule"/>
</dbReference>
<reference evidence="11 12" key="1">
    <citation type="submission" date="2018-09" db="EMBL/GenBank/DDBJ databases">
        <authorList>
            <person name="Grouzdev D.S."/>
            <person name="Krutkina M.S."/>
        </authorList>
    </citation>
    <scope>NUCLEOTIDE SEQUENCE [LARGE SCALE GENOMIC DNA]</scope>
    <source>
        <strain evidence="11 12">RmlP001</strain>
    </source>
</reference>
<keyword evidence="6 7" id="KW-0067">ATP-binding</keyword>
<evidence type="ECO:0000259" key="10">
    <source>
        <dbReference type="Pfam" id="PF08245"/>
    </source>
</evidence>
<feature type="binding site" evidence="7">
    <location>
        <begin position="121"/>
        <end position="127"/>
    </location>
    <ligand>
        <name>ATP</name>
        <dbReference type="ChEBI" id="CHEBI:30616"/>
    </ligand>
</feature>
<dbReference type="OrthoDB" id="9809796at2"/>
<evidence type="ECO:0000256" key="4">
    <source>
        <dbReference type="ARBA" id="ARBA00022598"/>
    </source>
</evidence>
<dbReference type="Proteomes" id="UP000289411">
    <property type="component" value="Unassembled WGS sequence"/>
</dbReference>
<evidence type="ECO:0000256" key="5">
    <source>
        <dbReference type="ARBA" id="ARBA00022741"/>
    </source>
</evidence>
<feature type="domain" description="Mur ligase C-terminal" evidence="9">
    <location>
        <begin position="335"/>
        <end position="448"/>
    </location>
</feature>
<organism evidence="11 12">
    <name type="scientific">Lichenibacterium ramalinae</name>
    <dbReference type="NCBI Taxonomy" id="2316527"/>
    <lineage>
        <taxon>Bacteria</taxon>
        <taxon>Pseudomonadati</taxon>
        <taxon>Pseudomonadota</taxon>
        <taxon>Alphaproteobacteria</taxon>
        <taxon>Hyphomicrobiales</taxon>
        <taxon>Lichenihabitantaceae</taxon>
        <taxon>Lichenibacterium</taxon>
    </lineage>
</organism>
<dbReference type="Gene3D" id="3.90.190.20">
    <property type="entry name" value="Mur ligase, C-terminal domain"/>
    <property type="match status" value="1"/>
</dbReference>
<comment type="similarity">
    <text evidence="7">Belongs to the MurCDEF family.</text>
</comment>
<comment type="subcellular location">
    <subcellularLocation>
        <location evidence="1 7 8">Cytoplasm</location>
    </subcellularLocation>
</comment>
<reference evidence="11 12" key="2">
    <citation type="submission" date="2019-02" db="EMBL/GenBank/DDBJ databases">
        <title>'Lichenibacterium ramalinii' gen. nov. sp. nov., 'Lichenibacterium minor' gen. nov. sp. nov.</title>
        <authorList>
            <person name="Pankratov T."/>
        </authorList>
    </citation>
    <scope>NUCLEOTIDE SEQUENCE [LARGE SCALE GENOMIC DNA]</scope>
    <source>
        <strain evidence="11 12">RmlP001</strain>
    </source>
</reference>
<comment type="catalytic activity">
    <reaction evidence="7 8">
        <text>UDP-N-acetyl-alpha-D-muramoyl-L-alanine + D-glutamate + ATP = UDP-N-acetyl-alpha-D-muramoyl-L-alanyl-D-glutamate + ADP + phosphate + H(+)</text>
        <dbReference type="Rhea" id="RHEA:16429"/>
        <dbReference type="ChEBI" id="CHEBI:15378"/>
        <dbReference type="ChEBI" id="CHEBI:29986"/>
        <dbReference type="ChEBI" id="CHEBI:30616"/>
        <dbReference type="ChEBI" id="CHEBI:43474"/>
        <dbReference type="ChEBI" id="CHEBI:83898"/>
        <dbReference type="ChEBI" id="CHEBI:83900"/>
        <dbReference type="ChEBI" id="CHEBI:456216"/>
        <dbReference type="EC" id="6.3.2.9"/>
    </reaction>
</comment>
<dbReference type="GO" id="GO:0071555">
    <property type="term" value="P:cell wall organization"/>
    <property type="evidence" value="ECO:0007669"/>
    <property type="project" value="UniProtKB-KW"/>
</dbReference>
<gene>
    <name evidence="7" type="primary">murD</name>
    <name evidence="11" type="ORF">D3272_19545</name>
</gene>